<dbReference type="Proteomes" id="UP001141253">
    <property type="component" value="Chromosome 5"/>
</dbReference>
<reference evidence="2" key="2">
    <citation type="journal article" date="2023" name="Int. J. Mol. Sci.">
        <title>De Novo Assembly and Annotation of 11 Diverse Shrub Willow (Salix) Genomes Reveals Novel Gene Organization in Sex-Linked Regions.</title>
        <authorList>
            <person name="Hyden B."/>
            <person name="Feng K."/>
            <person name="Yates T.B."/>
            <person name="Jawdy S."/>
            <person name="Cereghino C."/>
            <person name="Smart L.B."/>
            <person name="Muchero W."/>
        </authorList>
    </citation>
    <scope>NUCLEOTIDE SEQUENCE</scope>
    <source>
        <tissue evidence="2">Shoot tip</tissue>
    </source>
</reference>
<evidence type="ECO:0000313" key="2">
    <source>
        <dbReference type="EMBL" id="KAJ6399053.1"/>
    </source>
</evidence>
<protein>
    <recommendedName>
        <fullName evidence="4">Photosystem II protein I</fullName>
    </recommendedName>
</protein>
<keyword evidence="1" id="KW-0472">Membrane</keyword>
<keyword evidence="1" id="KW-0812">Transmembrane</keyword>
<keyword evidence="1" id="KW-1133">Transmembrane helix</keyword>
<accession>A0ABQ9CLB7</accession>
<evidence type="ECO:0000256" key="1">
    <source>
        <dbReference type="SAM" id="Phobius"/>
    </source>
</evidence>
<gene>
    <name evidence="2" type="ORF">OIU77_019742</name>
</gene>
<comment type="caution">
    <text evidence="2">The sequence shown here is derived from an EMBL/GenBank/DDBJ whole genome shotgun (WGS) entry which is preliminary data.</text>
</comment>
<dbReference type="EMBL" id="JAPFFI010000003">
    <property type="protein sequence ID" value="KAJ6399053.1"/>
    <property type="molecule type" value="Genomic_DNA"/>
</dbReference>
<name>A0ABQ9CLB7_9ROSI</name>
<feature type="transmembrane region" description="Helical" evidence="1">
    <location>
        <begin position="27"/>
        <end position="46"/>
    </location>
</feature>
<evidence type="ECO:0008006" key="4">
    <source>
        <dbReference type="Google" id="ProtNLM"/>
    </source>
</evidence>
<reference evidence="2" key="1">
    <citation type="submission" date="2022-10" db="EMBL/GenBank/DDBJ databases">
        <authorList>
            <person name="Hyden B.L."/>
            <person name="Feng K."/>
            <person name="Yates T."/>
            <person name="Jawdy S."/>
            <person name="Smart L.B."/>
            <person name="Muchero W."/>
        </authorList>
    </citation>
    <scope>NUCLEOTIDE SEQUENCE</scope>
    <source>
        <tissue evidence="2">Shoot tip</tissue>
    </source>
</reference>
<keyword evidence="3" id="KW-1185">Reference proteome</keyword>
<evidence type="ECO:0000313" key="3">
    <source>
        <dbReference type="Proteomes" id="UP001141253"/>
    </source>
</evidence>
<organism evidence="2 3">
    <name type="scientific">Salix suchowensis</name>
    <dbReference type="NCBI Taxonomy" id="1278906"/>
    <lineage>
        <taxon>Eukaryota</taxon>
        <taxon>Viridiplantae</taxon>
        <taxon>Streptophyta</taxon>
        <taxon>Embryophyta</taxon>
        <taxon>Tracheophyta</taxon>
        <taxon>Spermatophyta</taxon>
        <taxon>Magnoliopsida</taxon>
        <taxon>eudicotyledons</taxon>
        <taxon>Gunneridae</taxon>
        <taxon>Pentapetalae</taxon>
        <taxon>rosids</taxon>
        <taxon>fabids</taxon>
        <taxon>Malpighiales</taxon>
        <taxon>Salicaceae</taxon>
        <taxon>Saliceae</taxon>
        <taxon>Salix</taxon>
    </lineage>
</organism>
<proteinExistence type="predicted"/>
<sequence length="49" mass="5570">MRSYFSLKIVSFLAFSLAPGIELPNQTFILFCLVFCLFLILYFVLVSSG</sequence>